<dbReference type="EMBL" id="FMAJ01000016">
    <property type="protein sequence ID" value="SCB61266.1"/>
    <property type="molecule type" value="Genomic_DNA"/>
</dbReference>
<keyword evidence="1" id="KW-0285">Flavoprotein</keyword>
<dbReference type="PANTHER" id="PTHR42659:SF2">
    <property type="entry name" value="XANTHINE DEHYDROGENASE SUBUNIT C-RELATED"/>
    <property type="match status" value="1"/>
</dbReference>
<accession>A0A1C3Y9R2</accession>
<protein>
    <submittedName>
        <fullName evidence="5">CO dehydrogenase flavoprotein C-terminal domain-containing protein</fullName>
    </submittedName>
</protein>
<dbReference type="InterPro" id="IPR036318">
    <property type="entry name" value="FAD-bd_PCMH-like_sf"/>
</dbReference>
<dbReference type="STRING" id="1138170.GA0061105_11670"/>
<feature type="region of interest" description="Disordered" evidence="4">
    <location>
        <begin position="142"/>
        <end position="166"/>
    </location>
</feature>
<feature type="region of interest" description="Disordered" evidence="4">
    <location>
        <begin position="230"/>
        <end position="258"/>
    </location>
</feature>
<feature type="compositionally biased region" description="Polar residues" evidence="4">
    <location>
        <begin position="240"/>
        <end position="252"/>
    </location>
</feature>
<keyword evidence="3" id="KW-0560">Oxidoreductase</keyword>
<evidence type="ECO:0000313" key="5">
    <source>
        <dbReference type="EMBL" id="SCB61266.1"/>
    </source>
</evidence>
<dbReference type="GO" id="GO:0016491">
    <property type="term" value="F:oxidoreductase activity"/>
    <property type="evidence" value="ECO:0007669"/>
    <property type="project" value="UniProtKB-KW"/>
</dbReference>
<organism evidence="5 6">
    <name type="scientific">Rhizobium aethiopicum</name>
    <dbReference type="NCBI Taxonomy" id="1138170"/>
    <lineage>
        <taxon>Bacteria</taxon>
        <taxon>Pseudomonadati</taxon>
        <taxon>Pseudomonadota</taxon>
        <taxon>Alphaproteobacteria</taxon>
        <taxon>Hyphomicrobiales</taxon>
        <taxon>Rhizobiaceae</taxon>
        <taxon>Rhizobium/Agrobacterium group</taxon>
        <taxon>Rhizobium</taxon>
    </lineage>
</organism>
<reference evidence="5 6" key="1">
    <citation type="submission" date="2016-08" db="EMBL/GenBank/DDBJ databases">
        <authorList>
            <person name="Seilhamer J.J."/>
        </authorList>
    </citation>
    <scope>NUCLEOTIDE SEQUENCE [LARGE SCALE GENOMIC DNA]</scope>
    <source>
        <strain evidence="5 6">HBR26</strain>
    </source>
</reference>
<dbReference type="SUPFAM" id="SSF56176">
    <property type="entry name" value="FAD-binding/transporter-associated domain-like"/>
    <property type="match status" value="1"/>
</dbReference>
<dbReference type="SUPFAM" id="SSF55447">
    <property type="entry name" value="CO dehydrogenase flavoprotein C-terminal domain-like"/>
    <property type="match status" value="1"/>
</dbReference>
<sequence length="285" mass="31973">MTRFLGGTVIASSQRGRREIPAADFFVGSLVNSLEPDEFVIRVELDAMRPDAGWGFEEFAKRHGDFALACFATTLHCVDGRASDVRVGMMGVGETPLRLEEIIEDGCFRAGSRYGGGSPGWNPHAQHGYPCLCRLPQASLRRPCQTGPSRRLEPREPRKASSKMSEKTITVSVNEAYMTRTIEARTLLSHFLRQDPLPDRNPCRVRTWRLRCLHRHSRWKERTLLSDACSAGRRERNRNHGQGSVDTRTNPRSVPPASWPAMRICRPSFIVGDHRPSSPPSAGNR</sequence>
<dbReference type="AlphaFoldDB" id="A0A1C3Y9R2"/>
<feature type="compositionally biased region" description="Basic and acidic residues" evidence="4">
    <location>
        <begin position="150"/>
        <end position="159"/>
    </location>
</feature>
<dbReference type="GO" id="GO:0050660">
    <property type="term" value="F:flavin adenine dinucleotide binding"/>
    <property type="evidence" value="ECO:0007669"/>
    <property type="project" value="InterPro"/>
</dbReference>
<dbReference type="InterPro" id="IPR036683">
    <property type="entry name" value="CO_DH_flav_C_dom_sf"/>
</dbReference>
<dbReference type="PANTHER" id="PTHR42659">
    <property type="entry name" value="XANTHINE DEHYDROGENASE SUBUNIT C-RELATED"/>
    <property type="match status" value="1"/>
</dbReference>
<dbReference type="Proteomes" id="UP000198723">
    <property type="component" value="Unassembled WGS sequence"/>
</dbReference>
<dbReference type="Gene3D" id="3.30.390.50">
    <property type="entry name" value="CO dehydrogenase flavoprotein, C-terminal domain"/>
    <property type="match status" value="1"/>
</dbReference>
<evidence type="ECO:0000256" key="1">
    <source>
        <dbReference type="ARBA" id="ARBA00022630"/>
    </source>
</evidence>
<gene>
    <name evidence="5" type="ORF">GA0061105_11670</name>
</gene>
<evidence type="ECO:0000256" key="2">
    <source>
        <dbReference type="ARBA" id="ARBA00022827"/>
    </source>
</evidence>
<evidence type="ECO:0000313" key="6">
    <source>
        <dbReference type="Proteomes" id="UP000198723"/>
    </source>
</evidence>
<evidence type="ECO:0000256" key="3">
    <source>
        <dbReference type="ARBA" id="ARBA00023002"/>
    </source>
</evidence>
<name>A0A1C3Y9R2_9HYPH</name>
<evidence type="ECO:0000256" key="4">
    <source>
        <dbReference type="SAM" id="MobiDB-lite"/>
    </source>
</evidence>
<proteinExistence type="predicted"/>
<dbReference type="InterPro" id="IPR051312">
    <property type="entry name" value="Diverse_Substr_Oxidored"/>
</dbReference>
<keyword evidence="2" id="KW-0274">FAD</keyword>